<organism evidence="12 13">
    <name type="scientific">Rhizoctonia solani</name>
    <dbReference type="NCBI Taxonomy" id="456999"/>
    <lineage>
        <taxon>Eukaryota</taxon>
        <taxon>Fungi</taxon>
        <taxon>Dikarya</taxon>
        <taxon>Basidiomycota</taxon>
        <taxon>Agaricomycotina</taxon>
        <taxon>Agaricomycetes</taxon>
        <taxon>Cantharellales</taxon>
        <taxon>Ceratobasidiaceae</taxon>
        <taxon>Rhizoctonia</taxon>
    </lineage>
</organism>
<dbReference type="GO" id="GO:0030488">
    <property type="term" value="P:tRNA methylation"/>
    <property type="evidence" value="ECO:0007669"/>
    <property type="project" value="UniProtKB-UniRule"/>
</dbReference>
<comment type="similarity">
    <text evidence="2 11">Belongs to the TRM44 family.</text>
</comment>
<dbReference type="RefSeq" id="XP_043186256.1">
    <property type="nucleotide sequence ID" value="XM_043330911.1"/>
</dbReference>
<evidence type="ECO:0000256" key="10">
    <source>
        <dbReference type="ARBA" id="ARBA00047957"/>
    </source>
</evidence>
<evidence type="ECO:0000256" key="8">
    <source>
        <dbReference type="ARBA" id="ARBA00022691"/>
    </source>
</evidence>
<dbReference type="GO" id="GO:0005737">
    <property type="term" value="C:cytoplasm"/>
    <property type="evidence" value="ECO:0007669"/>
    <property type="project" value="UniProtKB-SubCell"/>
</dbReference>
<accession>A0A8H8T263</accession>
<keyword evidence="8 11" id="KW-0949">S-adenosyl-L-methionine</keyword>
<keyword evidence="9 11" id="KW-0819">tRNA processing</keyword>
<dbReference type="EMBL" id="CP059671">
    <property type="protein sequence ID" value="QRW26019.1"/>
    <property type="molecule type" value="Genomic_DNA"/>
</dbReference>
<dbReference type="KEGG" id="rsx:RhiXN_11096"/>
<proteinExistence type="inferred from homology"/>
<dbReference type="PANTHER" id="PTHR21210">
    <property type="entry name" value="TRNA (URACIL-O(2)-)-METHYLTRANSFERASE-RELATED"/>
    <property type="match status" value="1"/>
</dbReference>
<protein>
    <recommendedName>
        <fullName evidence="4 11">tRNA (uracil-O(2)-)-methyltransferase</fullName>
        <ecNumber evidence="3 11">2.1.1.211</ecNumber>
    </recommendedName>
</protein>
<evidence type="ECO:0000256" key="7">
    <source>
        <dbReference type="ARBA" id="ARBA00022679"/>
    </source>
</evidence>
<name>A0A8H8T263_9AGAM</name>
<evidence type="ECO:0000313" key="12">
    <source>
        <dbReference type="EMBL" id="QRW26019.1"/>
    </source>
</evidence>
<evidence type="ECO:0000256" key="9">
    <source>
        <dbReference type="ARBA" id="ARBA00022694"/>
    </source>
</evidence>
<dbReference type="GO" id="GO:0141101">
    <property type="term" value="F:tRNA(Ser) (uridine(44)-2'-O-)-methyltransferase activity"/>
    <property type="evidence" value="ECO:0007669"/>
    <property type="project" value="UniProtKB-EC"/>
</dbReference>
<keyword evidence="7 11" id="KW-0808">Transferase</keyword>
<evidence type="ECO:0000256" key="4">
    <source>
        <dbReference type="ARBA" id="ARBA00017788"/>
    </source>
</evidence>
<evidence type="ECO:0000256" key="11">
    <source>
        <dbReference type="RuleBase" id="RU368004"/>
    </source>
</evidence>
<comment type="function">
    <text evidence="11">Adenosyl-L-methionine (AdoMet)-dependent tRNA (uracil-O(2)-)-methyltransferase.</text>
</comment>
<evidence type="ECO:0000256" key="2">
    <source>
        <dbReference type="ARBA" id="ARBA00009056"/>
    </source>
</evidence>
<evidence type="ECO:0000313" key="13">
    <source>
        <dbReference type="Proteomes" id="UP000650533"/>
    </source>
</evidence>
<sequence>MSLQKPPFESQSHVFVQAETANPSPANSLEFADENLGKWVPVVSCKVTYSAYEFSQVIDALVHFPERNSPLILRADVESDVEISHSVESTVPALKGFQPTRHLRRILCPRQPNRDRALHQSCIFYTDRGDATVLVLSPDLSEEHPTPPFYHPAVAHLAIRFTGTHLTIEVGVYRVGYGFANGYRKRVDHDTMVDKAEFQDLYLKMKEMHGGLVETWQEATDPSKHVFEDIGIATFLMLLWKSTYQGSDSPTKQPNQKYPWSHFARPPGGFRDIGCGNGLLTHILVLSGYEGLGIDLRARKSWTSFGPETSSRLKVEALDFTSIKYDASLGRFTGLPDVLGSNDQEQTGRVFLIGNHADELTPWMPVIAHAAGADFLSIPCCFWALDKPWELALADRLHSVLGGTADANWVQKRAPSTESVWSVYALACQAAAGCGFVVDVEALRIPSTRNWAFAGTSRTWKTESERARVDQYVEGLVSQVRERGMFKTRVPEGKEGGFITLYG</sequence>
<comment type="subcellular location">
    <subcellularLocation>
        <location evidence="1 11">Cytoplasm</location>
    </subcellularLocation>
</comment>
<dbReference type="InterPro" id="IPR011671">
    <property type="entry name" value="tRNA_uracil_MeTrfase"/>
</dbReference>
<dbReference type="Pfam" id="PF07757">
    <property type="entry name" value="AdoMet_MTase"/>
    <property type="match status" value="2"/>
</dbReference>
<keyword evidence="5 11" id="KW-0963">Cytoplasm</keyword>
<evidence type="ECO:0000256" key="3">
    <source>
        <dbReference type="ARBA" id="ARBA00012795"/>
    </source>
</evidence>
<dbReference type="Proteomes" id="UP000650533">
    <property type="component" value="Chromosome 14"/>
</dbReference>
<keyword evidence="6 11" id="KW-0489">Methyltransferase</keyword>
<evidence type="ECO:0000256" key="5">
    <source>
        <dbReference type="ARBA" id="ARBA00022490"/>
    </source>
</evidence>
<evidence type="ECO:0000256" key="1">
    <source>
        <dbReference type="ARBA" id="ARBA00004496"/>
    </source>
</evidence>
<dbReference type="EC" id="2.1.1.211" evidence="3 11"/>
<dbReference type="GeneID" id="67033374"/>
<dbReference type="AlphaFoldDB" id="A0A8H8T263"/>
<gene>
    <name evidence="12" type="ORF">RhiXN_11096</name>
</gene>
<reference evidence="12" key="1">
    <citation type="submission" date="2020-05" db="EMBL/GenBank/DDBJ databases">
        <title>Evolutionary and genomic comparisons of hybrid uninucleate and nonhybrid Rhizoctonia fungi.</title>
        <authorList>
            <person name="Li C."/>
            <person name="Chen X."/>
        </authorList>
    </citation>
    <scope>NUCLEOTIDE SEQUENCE</scope>
    <source>
        <strain evidence="12">AG-1 IA</strain>
    </source>
</reference>
<evidence type="ECO:0000256" key="6">
    <source>
        <dbReference type="ARBA" id="ARBA00022603"/>
    </source>
</evidence>
<dbReference type="PANTHER" id="PTHR21210:SF0">
    <property type="entry name" value="TRNA (URACIL-O(2)-)-METHYLTRANSFERASE-RELATED"/>
    <property type="match status" value="1"/>
</dbReference>
<comment type="catalytic activity">
    <reaction evidence="10 11">
        <text>uridine(44) in tRNA(Ser) + S-adenosyl-L-methionine = 2'-O-methyluridine(44) in tRNA(Ser) + S-adenosyl-L-homocysteine + H(+)</text>
        <dbReference type="Rhea" id="RHEA:43100"/>
        <dbReference type="Rhea" id="RHEA-COMP:10339"/>
        <dbReference type="Rhea" id="RHEA-COMP:10340"/>
        <dbReference type="ChEBI" id="CHEBI:15378"/>
        <dbReference type="ChEBI" id="CHEBI:57856"/>
        <dbReference type="ChEBI" id="CHEBI:59789"/>
        <dbReference type="ChEBI" id="CHEBI:65315"/>
        <dbReference type="ChEBI" id="CHEBI:74478"/>
        <dbReference type="EC" id="2.1.1.211"/>
    </reaction>
</comment>